<keyword evidence="3" id="KW-0949">S-adenosyl-L-methionine</keyword>
<dbReference type="Proteomes" id="UP000261931">
    <property type="component" value="Unassembled WGS sequence"/>
</dbReference>
<dbReference type="GO" id="GO:0032259">
    <property type="term" value="P:methylation"/>
    <property type="evidence" value="ECO:0007669"/>
    <property type="project" value="UniProtKB-KW"/>
</dbReference>
<dbReference type="SUPFAM" id="SSF53335">
    <property type="entry name" value="S-adenosyl-L-methionine-dependent methyltransferases"/>
    <property type="match status" value="1"/>
</dbReference>
<keyword evidence="2 5" id="KW-0808">Transferase</keyword>
<evidence type="ECO:0000256" key="3">
    <source>
        <dbReference type="ARBA" id="ARBA00022691"/>
    </source>
</evidence>
<sequence>MQALLDAIATMALPLDAQRVFHGRGGLHPGCEHLALDAFPPALLLTSFQALDEAALAAVGEALAARWRELTDAPLSWVYQCRGHGATTRLMAGSLPEPHVVTEAGARYLVHLLRGQNHGLFLDMAEGRRWVRERVQGGDRVLNLFAYTCAFSVVALQAGASEVVNVDMAAGALATGRANHGLNGLQAGARFLAHDIFSSWGKLTRGGPYDLVICDPPSFQKGSFVATKDYARLARRLPSLLAPGGQALLCLNAPELGVAFLREAVELNAPGLAFVERVANPAAFQDVSAQRSLKVLAYRRDGVDARP</sequence>
<dbReference type="RefSeq" id="WP_116957368.1">
    <property type="nucleotide sequence ID" value="NZ_QVLS01000001.1"/>
</dbReference>
<evidence type="ECO:0000313" key="5">
    <source>
        <dbReference type="EMBL" id="RFP82695.1"/>
    </source>
</evidence>
<dbReference type="PANTHER" id="PTHR43042">
    <property type="entry name" value="SAM-DEPENDENT METHYLTRANSFERASE"/>
    <property type="match status" value="1"/>
</dbReference>
<evidence type="ECO:0000256" key="1">
    <source>
        <dbReference type="ARBA" id="ARBA00022603"/>
    </source>
</evidence>
<evidence type="ECO:0000259" key="4">
    <source>
        <dbReference type="Pfam" id="PF10672"/>
    </source>
</evidence>
<feature type="domain" description="S-adenosylmethionine-dependent methyltransferase" evidence="4">
    <location>
        <begin position="19"/>
        <end position="299"/>
    </location>
</feature>
<dbReference type="InterPro" id="IPR029063">
    <property type="entry name" value="SAM-dependent_MTases_sf"/>
</dbReference>
<keyword evidence="6" id="KW-1185">Reference proteome</keyword>
<keyword evidence="1 5" id="KW-0489">Methyltransferase</keyword>
<accession>A0A372EQ15</accession>
<comment type="caution">
    <text evidence="5">The sequence shown here is derived from an EMBL/GenBank/DDBJ whole genome shotgun (WGS) entry which is preliminary data.</text>
</comment>
<gene>
    <name evidence="5" type="ORF">DY262_02405</name>
</gene>
<organism evidence="5 6">
    <name type="scientific">Hydrogenophaga borbori</name>
    <dbReference type="NCBI Taxonomy" id="2294117"/>
    <lineage>
        <taxon>Bacteria</taxon>
        <taxon>Pseudomonadati</taxon>
        <taxon>Pseudomonadota</taxon>
        <taxon>Betaproteobacteria</taxon>
        <taxon>Burkholderiales</taxon>
        <taxon>Comamonadaceae</taxon>
        <taxon>Hydrogenophaga</taxon>
    </lineage>
</organism>
<evidence type="ECO:0000256" key="2">
    <source>
        <dbReference type="ARBA" id="ARBA00022679"/>
    </source>
</evidence>
<protein>
    <submittedName>
        <fullName evidence="5">SAM-dependent methyltransferase</fullName>
    </submittedName>
</protein>
<dbReference type="InterPro" id="IPR019614">
    <property type="entry name" value="SAM-dep_methyl-trfase"/>
</dbReference>
<name>A0A372EQ15_9BURK</name>
<reference evidence="5 6" key="1">
    <citation type="submission" date="2018-08" db="EMBL/GenBank/DDBJ databases">
        <title>Hydrogenophaga sp. LA-38 isolated from sludge.</title>
        <authorList>
            <person name="Im W.-T."/>
        </authorList>
    </citation>
    <scope>NUCLEOTIDE SEQUENCE [LARGE SCALE GENOMIC DNA]</scope>
    <source>
        <strain evidence="5 6">LA-38</strain>
    </source>
</reference>
<evidence type="ECO:0000313" key="6">
    <source>
        <dbReference type="Proteomes" id="UP000261931"/>
    </source>
</evidence>
<dbReference type="GO" id="GO:0008168">
    <property type="term" value="F:methyltransferase activity"/>
    <property type="evidence" value="ECO:0007669"/>
    <property type="project" value="UniProtKB-KW"/>
</dbReference>
<dbReference type="PANTHER" id="PTHR43042:SF3">
    <property type="entry name" value="RIBOSOMAL RNA LARGE SUBUNIT METHYLTRANSFERASE YWBD-RELATED"/>
    <property type="match status" value="1"/>
</dbReference>
<proteinExistence type="predicted"/>
<dbReference type="CDD" id="cd02440">
    <property type="entry name" value="AdoMet_MTases"/>
    <property type="match status" value="1"/>
</dbReference>
<dbReference type="EMBL" id="QVLS01000001">
    <property type="protein sequence ID" value="RFP82695.1"/>
    <property type="molecule type" value="Genomic_DNA"/>
</dbReference>
<dbReference type="AlphaFoldDB" id="A0A372EQ15"/>
<dbReference type="Gene3D" id="3.40.50.150">
    <property type="entry name" value="Vaccinia Virus protein VP39"/>
    <property type="match status" value="1"/>
</dbReference>
<dbReference type="Pfam" id="PF10672">
    <property type="entry name" value="Methyltrans_SAM"/>
    <property type="match status" value="1"/>
</dbReference>